<feature type="chain" id="PRO_5004043702" description="Ig-like domain-containing protein" evidence="12">
    <location>
        <begin position="24"/>
        <end position="289"/>
    </location>
</feature>
<dbReference type="GO" id="GO:0042102">
    <property type="term" value="P:positive regulation of T cell proliferation"/>
    <property type="evidence" value="ECO:0007669"/>
    <property type="project" value="TreeGrafter"/>
</dbReference>
<reference evidence="14" key="2">
    <citation type="submission" date="2025-08" db="UniProtKB">
        <authorList>
            <consortium name="Ensembl"/>
        </authorList>
    </citation>
    <scope>IDENTIFICATION</scope>
</reference>
<feature type="domain" description="Ig-like" evidence="13">
    <location>
        <begin position="30"/>
        <end position="111"/>
    </location>
</feature>
<keyword evidence="15" id="KW-1185">Reference proteome</keyword>
<keyword evidence="6 11" id="KW-0472">Membrane</keyword>
<evidence type="ECO:0000256" key="7">
    <source>
        <dbReference type="ARBA" id="ARBA00023157"/>
    </source>
</evidence>
<dbReference type="EMBL" id="AFYH01042782">
    <property type="status" value="NOT_ANNOTATED_CDS"/>
    <property type="molecule type" value="Genomic_DNA"/>
</dbReference>
<keyword evidence="5 11" id="KW-1133">Transmembrane helix</keyword>
<reference evidence="14" key="3">
    <citation type="submission" date="2025-09" db="UniProtKB">
        <authorList>
            <consortium name="Ensembl"/>
        </authorList>
    </citation>
    <scope>IDENTIFICATION</scope>
</reference>
<feature type="domain" description="Ig-like" evidence="13">
    <location>
        <begin position="150"/>
        <end position="227"/>
    </location>
</feature>
<protein>
    <recommendedName>
        <fullName evidence="13">Ig-like domain-containing protein</fullName>
    </recommendedName>
</protein>
<keyword evidence="4 12" id="KW-0732">Signal</keyword>
<dbReference type="Pfam" id="PF07686">
    <property type="entry name" value="V-set"/>
    <property type="match status" value="1"/>
</dbReference>
<keyword evidence="3 11" id="KW-0812">Transmembrane</keyword>
<dbReference type="GeneID" id="102357426"/>
<dbReference type="GO" id="GO:0009897">
    <property type="term" value="C:external side of plasma membrane"/>
    <property type="evidence" value="ECO:0007669"/>
    <property type="project" value="TreeGrafter"/>
</dbReference>
<name>M3XHN8_LATCH</name>
<dbReference type="AlphaFoldDB" id="M3XHN8"/>
<dbReference type="Ensembl" id="ENSLACT00000025890.1">
    <property type="protein sequence ID" value="ENSLACP00000022244.1"/>
    <property type="gene ID" value="ENSLACG00000004202.2"/>
</dbReference>
<keyword evidence="8" id="KW-0675">Receptor</keyword>
<feature type="signal peptide" evidence="12">
    <location>
        <begin position="1"/>
        <end position="23"/>
    </location>
</feature>
<dbReference type="InterPro" id="IPR036179">
    <property type="entry name" value="Ig-like_dom_sf"/>
</dbReference>
<dbReference type="GO" id="GO:0042130">
    <property type="term" value="P:negative regulation of T cell proliferation"/>
    <property type="evidence" value="ECO:0007669"/>
    <property type="project" value="TreeGrafter"/>
</dbReference>
<evidence type="ECO:0000256" key="10">
    <source>
        <dbReference type="ARBA" id="ARBA00023319"/>
    </source>
</evidence>
<dbReference type="Bgee" id="ENSLACG00000004202">
    <property type="expression patterns" value="Expressed in pectoral fin and 2 other cell types or tissues"/>
</dbReference>
<dbReference type="PANTHER" id="PTHR25466:SF2">
    <property type="entry name" value="T-LYMPHOCYTE ACTIVATION ANTIGEN CD86"/>
    <property type="match status" value="1"/>
</dbReference>
<dbReference type="EMBL" id="AFYH01042783">
    <property type="status" value="NOT_ANNOTATED_CDS"/>
    <property type="molecule type" value="Genomic_DNA"/>
</dbReference>
<evidence type="ECO:0000256" key="8">
    <source>
        <dbReference type="ARBA" id="ARBA00023170"/>
    </source>
</evidence>
<dbReference type="EMBL" id="AFYH01042784">
    <property type="status" value="NOT_ANNOTATED_CDS"/>
    <property type="molecule type" value="Genomic_DNA"/>
</dbReference>
<dbReference type="Proteomes" id="UP000008672">
    <property type="component" value="Unassembled WGS sequence"/>
</dbReference>
<feature type="transmembrane region" description="Helical" evidence="11">
    <location>
        <begin position="244"/>
        <end position="267"/>
    </location>
</feature>
<evidence type="ECO:0000256" key="3">
    <source>
        <dbReference type="ARBA" id="ARBA00022692"/>
    </source>
</evidence>
<dbReference type="InterPro" id="IPR003599">
    <property type="entry name" value="Ig_sub"/>
</dbReference>
<dbReference type="InterPro" id="IPR013162">
    <property type="entry name" value="CD80_C2-set"/>
</dbReference>
<evidence type="ECO:0000256" key="12">
    <source>
        <dbReference type="SAM" id="SignalP"/>
    </source>
</evidence>
<keyword evidence="10" id="KW-0393">Immunoglobulin domain</keyword>
<dbReference type="eggNOG" id="ENOG502SQ2A">
    <property type="taxonomic scope" value="Eukaryota"/>
</dbReference>
<dbReference type="InterPro" id="IPR007110">
    <property type="entry name" value="Ig-like_dom"/>
</dbReference>
<evidence type="ECO:0000256" key="5">
    <source>
        <dbReference type="ARBA" id="ARBA00022989"/>
    </source>
</evidence>
<evidence type="ECO:0000256" key="1">
    <source>
        <dbReference type="ARBA" id="ARBA00004251"/>
    </source>
</evidence>
<dbReference type="PROSITE" id="PS50835">
    <property type="entry name" value="IG_LIKE"/>
    <property type="match status" value="2"/>
</dbReference>
<dbReference type="GO" id="GO:0031295">
    <property type="term" value="P:T cell costimulation"/>
    <property type="evidence" value="ECO:0007669"/>
    <property type="project" value="TreeGrafter"/>
</dbReference>
<dbReference type="STRING" id="7897.ENSLACP00000022244"/>
<evidence type="ECO:0000259" key="13">
    <source>
        <dbReference type="PROSITE" id="PS50835"/>
    </source>
</evidence>
<reference evidence="15" key="1">
    <citation type="submission" date="2011-08" db="EMBL/GenBank/DDBJ databases">
        <title>The draft genome of Latimeria chalumnae.</title>
        <authorList>
            <person name="Di Palma F."/>
            <person name="Alfoldi J."/>
            <person name="Johnson J."/>
            <person name="Berlin A."/>
            <person name="Gnerre S."/>
            <person name="Jaffe D."/>
            <person name="MacCallum I."/>
            <person name="Young S."/>
            <person name="Walker B.J."/>
            <person name="Lander E."/>
            <person name="Lindblad-Toh K."/>
        </authorList>
    </citation>
    <scope>NUCLEOTIDE SEQUENCE [LARGE SCALE GENOMIC DNA]</scope>
    <source>
        <strain evidence="15">Wild caught</strain>
    </source>
</reference>
<evidence type="ECO:0000256" key="9">
    <source>
        <dbReference type="ARBA" id="ARBA00023180"/>
    </source>
</evidence>
<keyword evidence="2" id="KW-1003">Cell membrane</keyword>
<dbReference type="RefSeq" id="XP_005992890.1">
    <property type="nucleotide sequence ID" value="XM_005992828.3"/>
</dbReference>
<dbReference type="FunFam" id="2.60.40.10:FF:000142">
    <property type="entry name" value="V-set domain-containing T-cell activation inhibitor 1"/>
    <property type="match status" value="1"/>
</dbReference>
<dbReference type="OrthoDB" id="10055806at2759"/>
<dbReference type="PANTHER" id="PTHR25466">
    <property type="entry name" value="T-LYMPHOCYTE ACTIVATION ANTIGEN"/>
    <property type="match status" value="1"/>
</dbReference>
<dbReference type="InParanoid" id="M3XHN8"/>
<evidence type="ECO:0000313" key="15">
    <source>
        <dbReference type="Proteomes" id="UP000008672"/>
    </source>
</evidence>
<dbReference type="GO" id="GO:0071222">
    <property type="term" value="P:cellular response to lipopolysaccharide"/>
    <property type="evidence" value="ECO:0007669"/>
    <property type="project" value="TreeGrafter"/>
</dbReference>
<keyword evidence="7" id="KW-1015">Disulfide bond</keyword>
<gene>
    <name evidence="14" type="primary">LOC102357426</name>
</gene>
<evidence type="ECO:0000256" key="11">
    <source>
        <dbReference type="SAM" id="Phobius"/>
    </source>
</evidence>
<organism evidence="14 15">
    <name type="scientific">Latimeria chalumnae</name>
    <name type="common">Coelacanth</name>
    <dbReference type="NCBI Taxonomy" id="7897"/>
    <lineage>
        <taxon>Eukaryota</taxon>
        <taxon>Metazoa</taxon>
        <taxon>Chordata</taxon>
        <taxon>Craniata</taxon>
        <taxon>Vertebrata</taxon>
        <taxon>Euteleostomi</taxon>
        <taxon>Coelacanthiformes</taxon>
        <taxon>Coelacanthidae</taxon>
        <taxon>Latimeria</taxon>
    </lineage>
</organism>
<dbReference type="EMBL" id="AFYH01042786">
    <property type="status" value="NOT_ANNOTATED_CDS"/>
    <property type="molecule type" value="Genomic_DNA"/>
</dbReference>
<evidence type="ECO:0000256" key="2">
    <source>
        <dbReference type="ARBA" id="ARBA00022475"/>
    </source>
</evidence>
<evidence type="ECO:0000313" key="14">
    <source>
        <dbReference type="Ensembl" id="ENSLACP00000022244.1"/>
    </source>
</evidence>
<dbReference type="GO" id="GO:0006955">
    <property type="term" value="P:immune response"/>
    <property type="evidence" value="ECO:0007669"/>
    <property type="project" value="TreeGrafter"/>
</dbReference>
<dbReference type="EMBL" id="AFYH01042785">
    <property type="status" value="NOT_ANNOTATED_CDS"/>
    <property type="molecule type" value="Genomic_DNA"/>
</dbReference>
<dbReference type="GO" id="GO:0007166">
    <property type="term" value="P:cell surface receptor signaling pathway"/>
    <property type="evidence" value="ECO:0007669"/>
    <property type="project" value="TreeGrafter"/>
</dbReference>
<dbReference type="Gene3D" id="2.60.40.10">
    <property type="entry name" value="Immunoglobulins"/>
    <property type="match status" value="2"/>
</dbReference>
<evidence type="ECO:0000256" key="6">
    <source>
        <dbReference type="ARBA" id="ARBA00023136"/>
    </source>
</evidence>
<dbReference type="InterPro" id="IPR013783">
    <property type="entry name" value="Ig-like_fold"/>
</dbReference>
<dbReference type="InterPro" id="IPR013106">
    <property type="entry name" value="Ig_V-set"/>
</dbReference>
<dbReference type="InterPro" id="IPR051713">
    <property type="entry name" value="T-cell_Activation_Regulation"/>
</dbReference>
<proteinExistence type="predicted"/>
<dbReference type="OMA" id="YSFNKGE"/>
<evidence type="ECO:0000256" key="4">
    <source>
        <dbReference type="ARBA" id="ARBA00022729"/>
    </source>
</evidence>
<accession>M3XHN8</accession>
<dbReference type="SMART" id="SM00409">
    <property type="entry name" value="IG"/>
    <property type="match status" value="1"/>
</dbReference>
<dbReference type="GeneTree" id="ENSGT00940000161590"/>
<dbReference type="Pfam" id="PF08205">
    <property type="entry name" value="C2-set_2"/>
    <property type="match status" value="1"/>
</dbReference>
<dbReference type="SUPFAM" id="SSF48726">
    <property type="entry name" value="Immunoglobulin"/>
    <property type="match status" value="2"/>
</dbReference>
<sequence length="289" mass="32778">MYKKHHGWLEVSLFFITLSASSASMSGIVGQTVILPCSVNKQLNKEDVRVYWQTPSPMSVIHVYNHGKEEFELQNPAYKNRTHFNTEQVKHGQLSLTLSDLRLSDKNTYECYFQVKGDPIMQLICKIELKVAAHYSAPLIQVPLCNSSVFNCSATDGYPEPKVYWIIESEEGIRTVYYNKEETSVLQDSESGLYSVASVFRVNVTQFSVTCVIENEELAENKTSVLANCTRNADFSKYESKLPVTISVTVVLILLAVMVVFLMILFLHRRNLNCNTVFYAAVSRTERGK</sequence>
<keyword evidence="9" id="KW-0325">Glycoprotein</keyword>
<comment type="subcellular location">
    <subcellularLocation>
        <location evidence="1">Cell membrane</location>
        <topology evidence="1">Single-pass type I membrane protein</topology>
    </subcellularLocation>
</comment>
<dbReference type="KEGG" id="lcm:102357426"/>